<evidence type="ECO:0000313" key="2">
    <source>
        <dbReference type="EMBL" id="KAA0049858.1"/>
    </source>
</evidence>
<sequence>MVQTRIEERLEMIDQEITLMKKELGKMPIIELSLNDIAKNMETMRSQSDKQQQMLLMIMETMAKDRSAVSDRTTKSFVRDSVMIKGKENEATSSKSAVSDRNDGDSRNERKTEIEEVAPDRNKFKKVEMLVFAGEDPNSWLFRAKRTTEIIIRINSETTVDEYRNLFDKLVAPLCDVQESIIEDTFMNGLFPWIRAEVAFCRLKGFAEMMEVAQLVENRELIRNEANLNGFAGGKYPPQATANNSGVTGNNAIDNKGNTSFPMRTITLRSSNTTEVRKDTNSRRLPDAEFQARKEKGLCFRCNKKYSTDHKCKMKELCKLKMFVVIKEGEEYEIIEENAIEEKTLTMLQVEEEQKAYAELSINSIVGLNDPGTIKVRGKLQGREVLKAINNNPRLTWKPENREKNHDTLVFIIFLMNKIQ</sequence>
<organism evidence="2 4">
    <name type="scientific">Cucumis melo var. makuwa</name>
    <name type="common">Oriental melon</name>
    <dbReference type="NCBI Taxonomy" id="1194695"/>
    <lineage>
        <taxon>Eukaryota</taxon>
        <taxon>Viridiplantae</taxon>
        <taxon>Streptophyta</taxon>
        <taxon>Embryophyta</taxon>
        <taxon>Tracheophyta</taxon>
        <taxon>Spermatophyta</taxon>
        <taxon>Magnoliopsida</taxon>
        <taxon>eudicotyledons</taxon>
        <taxon>Gunneridae</taxon>
        <taxon>Pentapetalae</taxon>
        <taxon>rosids</taxon>
        <taxon>fabids</taxon>
        <taxon>Cucurbitales</taxon>
        <taxon>Cucurbitaceae</taxon>
        <taxon>Benincaseae</taxon>
        <taxon>Cucumis</taxon>
    </lineage>
</organism>
<dbReference type="EMBL" id="SSTE01012020">
    <property type="protein sequence ID" value="KAA0049858.1"/>
    <property type="molecule type" value="Genomic_DNA"/>
</dbReference>
<reference evidence="4 5" key="1">
    <citation type="submission" date="2019-08" db="EMBL/GenBank/DDBJ databases">
        <title>Draft genome sequences of two oriental melons (Cucumis melo L. var makuwa).</title>
        <authorList>
            <person name="Kwon S.-Y."/>
        </authorList>
    </citation>
    <scope>NUCLEOTIDE SEQUENCE [LARGE SCALE GENOMIC DNA]</scope>
    <source>
        <strain evidence="5">cv. Chang Bougi</strain>
        <strain evidence="4">cv. SW 3</strain>
        <tissue evidence="2">Leaf</tissue>
    </source>
</reference>
<dbReference type="Proteomes" id="UP000321393">
    <property type="component" value="Unassembled WGS sequence"/>
</dbReference>
<protein>
    <submittedName>
        <fullName evidence="2">Transposon Tf2-1 polyprotein isoform X1</fullName>
    </submittedName>
</protein>
<dbReference type="AlphaFoldDB" id="A0A5A7U3N3"/>
<evidence type="ECO:0000256" key="1">
    <source>
        <dbReference type="SAM" id="MobiDB-lite"/>
    </source>
</evidence>
<evidence type="ECO:0000313" key="5">
    <source>
        <dbReference type="Proteomes" id="UP000321947"/>
    </source>
</evidence>
<accession>A0A5A7U3N3</accession>
<evidence type="ECO:0000313" key="3">
    <source>
        <dbReference type="EMBL" id="TYK08663.1"/>
    </source>
</evidence>
<comment type="caution">
    <text evidence="2">The sequence shown here is derived from an EMBL/GenBank/DDBJ whole genome shotgun (WGS) entry which is preliminary data.</text>
</comment>
<feature type="region of interest" description="Disordered" evidence="1">
    <location>
        <begin position="88"/>
        <end position="114"/>
    </location>
</feature>
<name>A0A5A7U3N3_CUCMM</name>
<gene>
    <name evidence="3" type="ORF">E5676_scaffold118G00060</name>
    <name evidence="2" type="ORF">E6C27_scaffold1591G00620</name>
</gene>
<dbReference type="EMBL" id="SSTD01012495">
    <property type="protein sequence ID" value="TYK08663.1"/>
    <property type="molecule type" value="Genomic_DNA"/>
</dbReference>
<proteinExistence type="predicted"/>
<evidence type="ECO:0000313" key="4">
    <source>
        <dbReference type="Proteomes" id="UP000321393"/>
    </source>
</evidence>
<feature type="compositionally biased region" description="Basic and acidic residues" evidence="1">
    <location>
        <begin position="98"/>
        <end position="114"/>
    </location>
</feature>
<dbReference type="Proteomes" id="UP000321947">
    <property type="component" value="Unassembled WGS sequence"/>
</dbReference>